<dbReference type="Gene3D" id="2.60.40.10">
    <property type="entry name" value="Immunoglobulins"/>
    <property type="match status" value="1"/>
</dbReference>
<dbReference type="InterPro" id="IPR054169">
    <property type="entry name" value="GlgB_N"/>
</dbReference>
<keyword evidence="4" id="KW-1185">Reference proteome</keyword>
<gene>
    <name evidence="3" type="ORF">ACFPZF_39720</name>
</gene>
<feature type="compositionally biased region" description="Low complexity" evidence="1">
    <location>
        <begin position="1"/>
        <end position="12"/>
    </location>
</feature>
<evidence type="ECO:0000256" key="1">
    <source>
        <dbReference type="SAM" id="MobiDB-lite"/>
    </source>
</evidence>
<dbReference type="GO" id="GO:0003844">
    <property type="term" value="F:1,4-alpha-glucan branching enzyme activity"/>
    <property type="evidence" value="ECO:0007669"/>
    <property type="project" value="UniProtKB-EC"/>
</dbReference>
<evidence type="ECO:0000313" key="3">
    <source>
        <dbReference type="EMBL" id="MFC5647452.1"/>
    </source>
</evidence>
<dbReference type="EMBL" id="JBHSOC010000177">
    <property type="protein sequence ID" value="MFC5647452.1"/>
    <property type="molecule type" value="Genomic_DNA"/>
</dbReference>
<keyword evidence="3" id="KW-0808">Transferase</keyword>
<reference evidence="4" key="1">
    <citation type="journal article" date="2019" name="Int. J. Syst. Evol. Microbiol.">
        <title>The Global Catalogue of Microorganisms (GCM) 10K type strain sequencing project: providing services to taxonomists for standard genome sequencing and annotation.</title>
        <authorList>
            <consortium name="The Broad Institute Genomics Platform"/>
            <consortium name="The Broad Institute Genome Sequencing Center for Infectious Disease"/>
            <person name="Wu L."/>
            <person name="Ma J."/>
        </authorList>
    </citation>
    <scope>NUCLEOTIDE SEQUENCE [LARGE SCALE GENOMIC DNA]</scope>
    <source>
        <strain evidence="4">CGMCC 4.1622</strain>
    </source>
</reference>
<dbReference type="Proteomes" id="UP001596066">
    <property type="component" value="Unassembled WGS sequence"/>
</dbReference>
<evidence type="ECO:0000313" key="4">
    <source>
        <dbReference type="Proteomes" id="UP001596066"/>
    </source>
</evidence>
<dbReference type="InterPro" id="IPR014756">
    <property type="entry name" value="Ig_E-set"/>
</dbReference>
<protein>
    <submittedName>
        <fullName evidence="3">1,4-alpha-glucan branching enzyme</fullName>
        <ecNumber evidence="3">2.4.1.18</ecNumber>
    </submittedName>
</protein>
<dbReference type="SUPFAM" id="SSF81296">
    <property type="entry name" value="E set domains"/>
    <property type="match status" value="1"/>
</dbReference>
<keyword evidence="3" id="KW-0328">Glycosyltransferase</keyword>
<dbReference type="EC" id="2.4.1.18" evidence="3"/>
<comment type="caution">
    <text evidence="3">The sequence shown here is derived from an EMBL/GenBank/DDBJ whole genome shotgun (WGS) entry which is preliminary data.</text>
</comment>
<organism evidence="3 4">
    <name type="scientific">Kitasatospora cinereorecta</name>
    <dbReference type="NCBI Taxonomy" id="285560"/>
    <lineage>
        <taxon>Bacteria</taxon>
        <taxon>Bacillati</taxon>
        <taxon>Actinomycetota</taxon>
        <taxon>Actinomycetes</taxon>
        <taxon>Kitasatosporales</taxon>
        <taxon>Streptomycetaceae</taxon>
        <taxon>Kitasatospora</taxon>
    </lineage>
</organism>
<dbReference type="InterPro" id="IPR013783">
    <property type="entry name" value="Ig-like_fold"/>
</dbReference>
<feature type="domain" description="1,4-alpha-glucan branching enzyme GlgB N-terminal" evidence="2">
    <location>
        <begin position="19"/>
        <end position="106"/>
    </location>
</feature>
<evidence type="ECO:0000259" key="2">
    <source>
        <dbReference type="Pfam" id="PF22019"/>
    </source>
</evidence>
<proteinExistence type="predicted"/>
<sequence>MTVQLTAPLLLPEAPPPPDDAERLLAGTHHDPHAVLGAHPVEEGVAVRVLRPCAESVVLQTPLGEVALVPGAGGLFTALLPITQLPSYRLRVSYPGGEPLVQEDGYRMAPTLGELDLHLIAEGRHERL</sequence>
<feature type="region of interest" description="Disordered" evidence="1">
    <location>
        <begin position="1"/>
        <end position="24"/>
    </location>
</feature>
<name>A0ABW0VNX7_9ACTN</name>
<feature type="non-terminal residue" evidence="3">
    <location>
        <position position="128"/>
    </location>
</feature>
<accession>A0ABW0VNX7</accession>
<dbReference type="Pfam" id="PF22019">
    <property type="entry name" value="GlgB_N"/>
    <property type="match status" value="1"/>
</dbReference>
<dbReference type="RefSeq" id="WP_417466389.1">
    <property type="nucleotide sequence ID" value="NZ_JBHSOC010000177.1"/>
</dbReference>